<dbReference type="Proteomes" id="UP001202328">
    <property type="component" value="Unassembled WGS sequence"/>
</dbReference>
<dbReference type="SUPFAM" id="SSF48403">
    <property type="entry name" value="Ankyrin repeat"/>
    <property type="match status" value="1"/>
</dbReference>
<feature type="repeat" description="ANK" evidence="1">
    <location>
        <begin position="189"/>
        <end position="221"/>
    </location>
</feature>
<feature type="repeat" description="TPR" evidence="2">
    <location>
        <begin position="349"/>
        <end position="382"/>
    </location>
</feature>
<evidence type="ECO:0000313" key="4">
    <source>
        <dbReference type="Proteomes" id="UP001202328"/>
    </source>
</evidence>
<evidence type="ECO:0000256" key="1">
    <source>
        <dbReference type="PROSITE-ProRule" id="PRU00023"/>
    </source>
</evidence>
<protein>
    <submittedName>
        <fullName evidence="3">Uncharacterized protein</fullName>
    </submittedName>
</protein>
<dbReference type="PRINTS" id="PR01415">
    <property type="entry name" value="ANKYRIN"/>
</dbReference>
<proteinExistence type="predicted"/>
<keyword evidence="4" id="KW-1185">Reference proteome</keyword>
<dbReference type="Gene3D" id="1.25.40.20">
    <property type="entry name" value="Ankyrin repeat-containing domain"/>
    <property type="match status" value="3"/>
</dbReference>
<dbReference type="InterPro" id="IPR002110">
    <property type="entry name" value="Ankyrin_rpt"/>
</dbReference>
<comment type="caution">
    <text evidence="3">The sequence shown here is derived from an EMBL/GenBank/DDBJ whole genome shotgun (WGS) entry which is preliminary data.</text>
</comment>
<dbReference type="Gene3D" id="1.25.40.10">
    <property type="entry name" value="Tetratricopeptide repeat domain"/>
    <property type="match status" value="1"/>
</dbReference>
<organism evidence="3 4">
    <name type="scientific">Papaver atlanticum</name>
    <dbReference type="NCBI Taxonomy" id="357466"/>
    <lineage>
        <taxon>Eukaryota</taxon>
        <taxon>Viridiplantae</taxon>
        <taxon>Streptophyta</taxon>
        <taxon>Embryophyta</taxon>
        <taxon>Tracheophyta</taxon>
        <taxon>Spermatophyta</taxon>
        <taxon>Magnoliopsida</taxon>
        <taxon>Ranunculales</taxon>
        <taxon>Papaveraceae</taxon>
        <taxon>Papaveroideae</taxon>
        <taxon>Papaver</taxon>
    </lineage>
</organism>
<accession>A0AAD4XKH0</accession>
<dbReference type="Pfam" id="PF00515">
    <property type="entry name" value="TPR_1"/>
    <property type="match status" value="1"/>
</dbReference>
<dbReference type="AlphaFoldDB" id="A0AAD4XKH0"/>
<dbReference type="InterPro" id="IPR019734">
    <property type="entry name" value="TPR_rpt"/>
</dbReference>
<name>A0AAD4XKH0_9MAGN</name>
<dbReference type="Pfam" id="PF12796">
    <property type="entry name" value="Ank_2"/>
    <property type="match status" value="2"/>
</dbReference>
<keyword evidence="2" id="KW-0802">TPR repeat</keyword>
<dbReference type="InterPro" id="IPR051616">
    <property type="entry name" value="Cul2-RING_E3_ligase_SR"/>
</dbReference>
<evidence type="ECO:0000256" key="2">
    <source>
        <dbReference type="PROSITE-ProRule" id="PRU00339"/>
    </source>
</evidence>
<feature type="repeat" description="ANK" evidence="1">
    <location>
        <begin position="123"/>
        <end position="155"/>
    </location>
</feature>
<feature type="repeat" description="ANK" evidence="1">
    <location>
        <begin position="91"/>
        <end position="123"/>
    </location>
</feature>
<feature type="repeat" description="ANK" evidence="1">
    <location>
        <begin position="58"/>
        <end position="90"/>
    </location>
</feature>
<evidence type="ECO:0000313" key="3">
    <source>
        <dbReference type="EMBL" id="KAI3926259.1"/>
    </source>
</evidence>
<dbReference type="InterPro" id="IPR011990">
    <property type="entry name" value="TPR-like_helical_dom_sf"/>
</dbReference>
<dbReference type="SUPFAM" id="SSF48452">
    <property type="entry name" value="TPR-like"/>
    <property type="match status" value="1"/>
</dbReference>
<dbReference type="PANTHER" id="PTHR46224:SF67">
    <property type="entry name" value="HSP70-HSP90 ORGANIZING PROTEIN 3-LIKE"/>
    <property type="match status" value="1"/>
</dbReference>
<dbReference type="InterPro" id="IPR036770">
    <property type="entry name" value="Ankyrin_rpt-contain_sf"/>
</dbReference>
<dbReference type="PROSITE" id="PS50297">
    <property type="entry name" value="ANK_REP_REGION"/>
    <property type="match status" value="4"/>
</dbReference>
<dbReference type="SMART" id="SM00028">
    <property type="entry name" value="TPR"/>
    <property type="match status" value="2"/>
</dbReference>
<reference evidence="3" key="1">
    <citation type="submission" date="2022-04" db="EMBL/GenBank/DDBJ databases">
        <title>A functionally conserved STORR gene fusion in Papaver species that diverged 16.8 million years ago.</title>
        <authorList>
            <person name="Catania T."/>
        </authorList>
    </citation>
    <scope>NUCLEOTIDE SEQUENCE</scope>
    <source>
        <strain evidence="3">S-188037</strain>
    </source>
</reference>
<dbReference type="PROSITE" id="PS50005">
    <property type="entry name" value="TPR"/>
    <property type="match status" value="1"/>
</dbReference>
<keyword evidence="1" id="KW-0040">ANK repeat</keyword>
<dbReference type="EMBL" id="JAJJMB010008071">
    <property type="protein sequence ID" value="KAI3926259.1"/>
    <property type="molecule type" value="Genomic_DNA"/>
</dbReference>
<sequence>MDSIGAPIPHPELFNAAYYGKLKDLRGLHSIVLKIKGLKVCLYLIEDLKLDVDAKDGEGCTPLYNASKGGHFDTVIYLLEKGANPDASTDTNLTPLHYAAKSGDTKIITLLLSKGVRVDVVNSFGTALHFAVTLGHRDAVKVLLDHGASPNYDNNEGVLRPLLAAVHTKSLECMELLLQAGADPNFASDGDTPLTYAAMNGDVDEITGLLEAGADPNHKNNEGMTALEIAAIVGNHENVGVLFPVTSRIPTYPDWSIPGLMRHVNSDANKMQREALKEEKFHQAKQKGRDAFLGEKYLTAAIWFKEASAIFPEDAAVLSNTSACYAHLDDGIKALDYATKCMHERPEWPKAYYRMGVALSIQKRYHEAANAFNKGLTFDPENEELKDAYMKAIEARLNSLQV</sequence>
<gene>
    <name evidence="3" type="ORF">MKW98_028395</name>
</gene>
<dbReference type="SMART" id="SM00248">
    <property type="entry name" value="ANK"/>
    <property type="match status" value="6"/>
</dbReference>
<dbReference type="PROSITE" id="PS50088">
    <property type="entry name" value="ANK_REPEAT"/>
    <property type="match status" value="4"/>
</dbReference>
<dbReference type="PANTHER" id="PTHR46224">
    <property type="entry name" value="ANKYRIN REPEAT FAMILY PROTEIN"/>
    <property type="match status" value="1"/>
</dbReference>